<dbReference type="eggNOG" id="COG1413">
    <property type="taxonomic scope" value="Bacteria"/>
</dbReference>
<dbReference type="Pfam" id="PF14025">
    <property type="entry name" value="DUF4241"/>
    <property type="match status" value="1"/>
</dbReference>
<evidence type="ECO:0008006" key="5">
    <source>
        <dbReference type="Google" id="ProtNLM"/>
    </source>
</evidence>
<dbReference type="InterPro" id="IPR025335">
    <property type="entry name" value="DUF4241"/>
</dbReference>
<protein>
    <recommendedName>
        <fullName evidence="5">HEAT repeat domain-containing protein</fullName>
    </recommendedName>
</protein>
<dbReference type="EMBL" id="AAMD01000169">
    <property type="protein sequence ID" value="EAU63324.1"/>
    <property type="molecule type" value="Genomic_DNA"/>
</dbReference>
<dbReference type="OrthoDB" id="9789980at2"/>
<dbReference type="Proteomes" id="UP000032702">
    <property type="component" value="Unassembled WGS sequence"/>
</dbReference>
<sequence length="504" mass="53947">MKHRHSPAVAVGLPSVNPRRNDLLAAFDGRRVLLDHGQPVRVSTHHAGTLVLTSGRVVACHPLCLPPSPVPKAHLLVLLSLNHREPFTRTVAPGRYPVLLSVLHTGRAGTPEARELVAMAMVQFEDTRPTRWELASRGEQGAQVPRPGPLHGPAAAPDMLAFLDADAVEQASQTSPAFLETAPSASPPSWSSAALTVDASSGANVIVFSPGRCPRAPRYPSAQSSWWGLAEDGRPVCLVTDFQHLDVTRPEFPDNPGARHARVRELVEHLRSADAHARGRALREVGGYGGEAREAVAPLLAFILAPGTDSAEREYAAAAVARICAEAPDQVERLTQAMCPPTRGEPLAVLLRAAAGIGLCHKCPETLQPVAERILAALLPQVAEEDPSVHGVIMGLIWDLGEQRPEAQALLVRLLDTARPELRVAAAARLKDSPVSAYQEAAMETLAGILHDRAIDPELHVAAVSSLGAFPQLTASARMALWHAASSPQPLLAWYARDLLRQRS</sequence>
<dbReference type="InterPro" id="IPR016024">
    <property type="entry name" value="ARM-type_fold"/>
</dbReference>
<evidence type="ECO:0000313" key="2">
    <source>
        <dbReference type="EMBL" id="EAU63324.1"/>
    </source>
</evidence>
<accession>Q08S74</accession>
<evidence type="ECO:0000313" key="4">
    <source>
        <dbReference type="Proteomes" id="UP000032702"/>
    </source>
</evidence>
<proteinExistence type="predicted"/>
<dbReference type="HOGENOM" id="CLU_540688_0_0_7"/>
<gene>
    <name evidence="1" type="ordered locus">STAUR_0506</name>
    <name evidence="2" type="ORF">STIAU_1704</name>
</gene>
<name>Q08S74_STIAD</name>
<dbReference type="AlphaFoldDB" id="Q08S74"/>
<dbReference type="Gene3D" id="1.25.10.10">
    <property type="entry name" value="Leucine-rich Repeat Variant"/>
    <property type="match status" value="1"/>
</dbReference>
<dbReference type="Proteomes" id="UP000001351">
    <property type="component" value="Chromosome"/>
</dbReference>
<evidence type="ECO:0000313" key="3">
    <source>
        <dbReference type="Proteomes" id="UP000001351"/>
    </source>
</evidence>
<reference evidence="2 4" key="1">
    <citation type="submission" date="2006-04" db="EMBL/GenBank/DDBJ databases">
        <authorList>
            <person name="Nierman W.C."/>
        </authorList>
    </citation>
    <scope>NUCLEOTIDE SEQUENCE [LARGE SCALE GENOMIC DNA]</scope>
    <source>
        <strain evidence="2 4">DW4/3-1</strain>
    </source>
</reference>
<organism evidence="2 4">
    <name type="scientific">Stigmatella aurantiaca (strain DW4/3-1)</name>
    <dbReference type="NCBI Taxonomy" id="378806"/>
    <lineage>
        <taxon>Bacteria</taxon>
        <taxon>Pseudomonadati</taxon>
        <taxon>Myxococcota</taxon>
        <taxon>Myxococcia</taxon>
        <taxon>Myxococcales</taxon>
        <taxon>Cystobacterineae</taxon>
        <taxon>Archangiaceae</taxon>
        <taxon>Stigmatella</taxon>
    </lineage>
</organism>
<evidence type="ECO:0000313" key="1">
    <source>
        <dbReference type="EMBL" id="ADO68310.1"/>
    </source>
</evidence>
<dbReference type="STRING" id="378806.STAUR_0506"/>
<dbReference type="EMBL" id="CP002271">
    <property type="protein sequence ID" value="ADO68310.1"/>
    <property type="molecule type" value="Genomic_DNA"/>
</dbReference>
<keyword evidence="3" id="KW-1185">Reference proteome</keyword>
<reference evidence="1 3" key="2">
    <citation type="journal article" date="2011" name="Mol. Biol. Evol.">
        <title>Comparative genomic analysis of fruiting body formation in Myxococcales.</title>
        <authorList>
            <person name="Huntley S."/>
            <person name="Hamann N."/>
            <person name="Wegener-Feldbrugge S."/>
            <person name="Treuner-Lange A."/>
            <person name="Kube M."/>
            <person name="Reinhardt R."/>
            <person name="Klages S."/>
            <person name="Muller R."/>
            <person name="Ronning C.M."/>
            <person name="Nierman W.C."/>
            <person name="Sogaard-Andersen L."/>
        </authorList>
    </citation>
    <scope>NUCLEOTIDE SEQUENCE [LARGE SCALE GENOMIC DNA]</scope>
    <source>
        <strain evidence="1 3">DW4/3-1</strain>
    </source>
</reference>
<dbReference type="InterPro" id="IPR011989">
    <property type="entry name" value="ARM-like"/>
</dbReference>
<dbReference type="KEGG" id="sur:STAUR_0506"/>
<dbReference type="SUPFAM" id="SSF48371">
    <property type="entry name" value="ARM repeat"/>
    <property type="match status" value="1"/>
</dbReference>